<evidence type="ECO:0000256" key="2">
    <source>
        <dbReference type="PROSITE-ProRule" id="PRU00276"/>
    </source>
</evidence>
<dbReference type="InterPro" id="IPR032029">
    <property type="entry name" value="ADAM17_MPD"/>
</dbReference>
<dbReference type="GO" id="GO:0007219">
    <property type="term" value="P:Notch signaling pathway"/>
    <property type="evidence" value="ECO:0007669"/>
    <property type="project" value="TreeGrafter"/>
</dbReference>
<feature type="compositionally biased region" description="Basic and acidic residues" evidence="3">
    <location>
        <begin position="703"/>
        <end position="719"/>
    </location>
</feature>
<dbReference type="PANTHER" id="PTHR45702:SF6">
    <property type="entry name" value="DISINTEGRIN AND METALLOPROTEINASE DOMAIN-CONTAINING PROTEIN 17"/>
    <property type="match status" value="1"/>
</dbReference>
<evidence type="ECO:0000259" key="6">
    <source>
        <dbReference type="PROSITE" id="PS50215"/>
    </source>
</evidence>
<evidence type="ECO:0000256" key="4">
    <source>
        <dbReference type="SAM" id="Phobius"/>
    </source>
</evidence>
<sequence>MFKIFAIIMLINNLNCRGEIGRVLKYYETLTRNDFTLEKISRTKRQTESPTFSQKLNIRLFGKNLQLHVNPEKNVMSKDFQSFVKSTKHFEEKYIEHPKFYKGYVKGLKKSTVRIHFIANDVFAAIDLPEEHIFIEPSWKFLPLSSNYSLIAYRTSQLSSTDRLKCGFVDPNLAEEPKNQHVQTHRAKRNTIANRVCKLLLVADYKYFVEVGKKSFSETVNNMISKITEVDAIYRATDFRNGYKNIGFEIQTVVVHDEFTKNSGENHYNKDKSNWTAKELLRAFGSDKSLKHENYCAAHLFTATKFSDGIQGVAWIAKSGAVGGICAPGSGSTKYNTGWSTAIDKYGNRILTFESILVAAHELGHNFGSQHDPPSCATDKNNLFLMYTYAVSGKQSNNQKFSQCSIDHISKVLNSRGSSCLKEPSTSFCGNYKKEDGEDCDVGNVADDKCCTTNCKFKTNAVCSDRNSPCCFECTYANSSVKCLDQSNVLNCKKNSFCTGKSPECPDPKFEVDGSSCIDSGKCKKGSCQPFCESLNKNSASCLCANGDIVTFRKLNVLQIFFCLENSCSICCSVNNGTCEVHRENGKKLLLSDGRPCFEGICEKGICQKTKPVVNKLWDILKKLSVNDIIEFFKKNLVLMVIIFFSVIYIPITIIISCIDYKRKEDEKSHRRWKYEMPNQIFLSNSDKLTIKATRSKRRDNYMVKKDEENQKIKKEKVSKQRNKVHPSNTNYNI</sequence>
<organism evidence="7 8">
    <name type="scientific">Dimorphilus gyrociliatus</name>
    <dbReference type="NCBI Taxonomy" id="2664684"/>
    <lineage>
        <taxon>Eukaryota</taxon>
        <taxon>Metazoa</taxon>
        <taxon>Spiralia</taxon>
        <taxon>Lophotrochozoa</taxon>
        <taxon>Annelida</taxon>
        <taxon>Polychaeta</taxon>
        <taxon>Polychaeta incertae sedis</taxon>
        <taxon>Dinophilidae</taxon>
        <taxon>Dimorphilus</taxon>
    </lineage>
</organism>
<keyword evidence="1" id="KW-1015">Disulfide bond</keyword>
<dbReference type="InterPro" id="IPR024079">
    <property type="entry name" value="MetalloPept_cat_dom_sf"/>
</dbReference>
<keyword evidence="8" id="KW-1185">Reference proteome</keyword>
<feature type="domain" description="Peptidase M12B" evidence="6">
    <location>
        <begin position="195"/>
        <end position="425"/>
    </location>
</feature>
<gene>
    <name evidence="7" type="ORF">DGYR_LOCUS3123</name>
</gene>
<dbReference type="InterPro" id="IPR036436">
    <property type="entry name" value="Disintegrin_dom_sf"/>
</dbReference>
<dbReference type="FunFam" id="4.10.70.10:FF:000003">
    <property type="entry name" value="Disintegrin and metalloproteinase domain-containing protein 17"/>
    <property type="match status" value="1"/>
</dbReference>
<dbReference type="Pfam" id="PF13574">
    <property type="entry name" value="Reprolysin_2"/>
    <property type="match status" value="1"/>
</dbReference>
<keyword evidence="4" id="KW-0472">Membrane</keyword>
<evidence type="ECO:0000256" key="3">
    <source>
        <dbReference type="SAM" id="MobiDB-lite"/>
    </source>
</evidence>
<dbReference type="Pfam" id="PF16698">
    <property type="entry name" value="ADAM17_MPD"/>
    <property type="match status" value="1"/>
</dbReference>
<dbReference type="AlphaFoldDB" id="A0A7I8VFS6"/>
<dbReference type="InterPro" id="IPR051489">
    <property type="entry name" value="ADAM_Metalloproteinase"/>
</dbReference>
<dbReference type="PROSITE" id="PS50214">
    <property type="entry name" value="DISINTEGRIN_2"/>
    <property type="match status" value="1"/>
</dbReference>
<dbReference type="SUPFAM" id="SSF55486">
    <property type="entry name" value="Metalloproteases ('zincins'), catalytic domain"/>
    <property type="match status" value="1"/>
</dbReference>
<dbReference type="SMART" id="SM00050">
    <property type="entry name" value="DISIN"/>
    <property type="match status" value="1"/>
</dbReference>
<dbReference type="InterPro" id="IPR001590">
    <property type="entry name" value="Peptidase_M12B"/>
</dbReference>
<keyword evidence="4" id="KW-1133">Transmembrane helix</keyword>
<reference evidence="7 8" key="1">
    <citation type="submission" date="2020-08" db="EMBL/GenBank/DDBJ databases">
        <authorList>
            <person name="Hejnol A."/>
        </authorList>
    </citation>
    <scope>NUCLEOTIDE SEQUENCE [LARGE SCALE GENOMIC DNA]</scope>
</reference>
<feature type="binding site" evidence="2">
    <location>
        <position position="371"/>
    </location>
    <ligand>
        <name>Zn(2+)</name>
        <dbReference type="ChEBI" id="CHEBI:29105"/>
        <note>catalytic</note>
    </ligand>
</feature>
<keyword evidence="2" id="KW-0862">Zinc</keyword>
<feature type="domain" description="Disintegrin" evidence="5">
    <location>
        <begin position="426"/>
        <end position="513"/>
    </location>
</feature>
<feature type="binding site" evidence="2">
    <location>
        <position position="361"/>
    </location>
    <ligand>
        <name>Zn(2+)</name>
        <dbReference type="ChEBI" id="CHEBI:29105"/>
        <note>catalytic</note>
    </ligand>
</feature>
<dbReference type="Gene3D" id="4.10.70.30">
    <property type="match status" value="1"/>
</dbReference>
<evidence type="ECO:0000256" key="1">
    <source>
        <dbReference type="ARBA" id="ARBA00023157"/>
    </source>
</evidence>
<dbReference type="GO" id="GO:0005886">
    <property type="term" value="C:plasma membrane"/>
    <property type="evidence" value="ECO:0007669"/>
    <property type="project" value="TreeGrafter"/>
</dbReference>
<dbReference type="GO" id="GO:0006509">
    <property type="term" value="P:membrane protein ectodomain proteolysis"/>
    <property type="evidence" value="ECO:0007669"/>
    <property type="project" value="TreeGrafter"/>
</dbReference>
<dbReference type="InterPro" id="IPR001762">
    <property type="entry name" value="Disintegrin_dom"/>
</dbReference>
<dbReference type="Gene3D" id="3.40.390.10">
    <property type="entry name" value="Collagenase (Catalytic Domain)"/>
    <property type="match status" value="1"/>
</dbReference>
<dbReference type="Gene3D" id="4.10.70.10">
    <property type="entry name" value="Disintegrin domain"/>
    <property type="match status" value="1"/>
</dbReference>
<dbReference type="EMBL" id="CAJFCJ010000005">
    <property type="protein sequence ID" value="CAD5114259.1"/>
    <property type="molecule type" value="Genomic_DNA"/>
</dbReference>
<dbReference type="GO" id="GO:0004222">
    <property type="term" value="F:metalloendopeptidase activity"/>
    <property type="evidence" value="ECO:0007669"/>
    <property type="project" value="InterPro"/>
</dbReference>
<evidence type="ECO:0000259" key="5">
    <source>
        <dbReference type="PROSITE" id="PS50214"/>
    </source>
</evidence>
<feature type="transmembrane region" description="Helical" evidence="4">
    <location>
        <begin position="637"/>
        <end position="661"/>
    </location>
</feature>
<feature type="active site" evidence="2">
    <location>
        <position position="362"/>
    </location>
</feature>
<dbReference type="PROSITE" id="PS50215">
    <property type="entry name" value="ADAM_MEPRO"/>
    <property type="match status" value="1"/>
</dbReference>
<evidence type="ECO:0000313" key="7">
    <source>
        <dbReference type="EMBL" id="CAD5114259.1"/>
    </source>
</evidence>
<feature type="region of interest" description="Disordered" evidence="3">
    <location>
        <begin position="703"/>
        <end position="734"/>
    </location>
</feature>
<dbReference type="OrthoDB" id="2131567at2759"/>
<protein>
    <submittedName>
        <fullName evidence="7">DgyrCDS3400</fullName>
    </submittedName>
</protein>
<proteinExistence type="predicted"/>
<comment type="caution">
    <text evidence="7">The sequence shown here is derived from an EMBL/GenBank/DDBJ whole genome shotgun (WGS) entry which is preliminary data.</text>
</comment>
<dbReference type="PANTHER" id="PTHR45702">
    <property type="entry name" value="ADAM10/ADAM17 METALLOPEPTIDASE FAMILY MEMBER"/>
    <property type="match status" value="1"/>
</dbReference>
<accession>A0A7I8VFS6</accession>
<comment type="caution">
    <text evidence="2">Lacks conserved residue(s) required for the propagation of feature annotation.</text>
</comment>
<evidence type="ECO:0000313" key="8">
    <source>
        <dbReference type="Proteomes" id="UP000549394"/>
    </source>
</evidence>
<feature type="binding site" evidence="2">
    <location>
        <position position="365"/>
    </location>
    <ligand>
        <name>Zn(2+)</name>
        <dbReference type="ChEBI" id="CHEBI:29105"/>
        <note>catalytic</note>
    </ligand>
</feature>
<name>A0A7I8VFS6_9ANNE</name>
<dbReference type="GO" id="GO:0046872">
    <property type="term" value="F:metal ion binding"/>
    <property type="evidence" value="ECO:0007669"/>
    <property type="project" value="UniProtKB-KW"/>
</dbReference>
<dbReference type="Proteomes" id="UP000549394">
    <property type="component" value="Unassembled WGS sequence"/>
</dbReference>
<dbReference type="SUPFAM" id="SSF57552">
    <property type="entry name" value="Blood coagulation inhibitor (disintegrin)"/>
    <property type="match status" value="1"/>
</dbReference>
<keyword evidence="2" id="KW-0479">Metal-binding</keyword>
<keyword evidence="4" id="KW-0812">Transmembrane</keyword>